<sequence>MSDVDYSAIPSTSKYVPPLYSRYTSDSLSISSKHNGCEDGSESSSISSLASCHESFQVDVKQNDDQTHLLLAAKKSFTSYGTSPGSLEKDLKPSPLIEAKKISTVPKLAPTNKFGPKAQQKMVLTSRMPDRPSLPYGHRPTKSLILTAIQTLIIIFLILFILKSYLFKIFTANSDTDIQKKLEQDEAEVREFFRNNGGNVEEHSFKKKFFSKYLFIISPQNFQTNLKEYFR</sequence>
<organism evidence="1 2">
    <name type="scientific">Rhabditophanes sp. KR3021</name>
    <dbReference type="NCBI Taxonomy" id="114890"/>
    <lineage>
        <taxon>Eukaryota</taxon>
        <taxon>Metazoa</taxon>
        <taxon>Ecdysozoa</taxon>
        <taxon>Nematoda</taxon>
        <taxon>Chromadorea</taxon>
        <taxon>Rhabditida</taxon>
        <taxon>Tylenchina</taxon>
        <taxon>Panagrolaimomorpha</taxon>
        <taxon>Strongyloidoidea</taxon>
        <taxon>Alloionematidae</taxon>
        <taxon>Rhabditophanes</taxon>
    </lineage>
</organism>
<dbReference type="Proteomes" id="UP000095286">
    <property type="component" value="Unplaced"/>
</dbReference>
<proteinExistence type="predicted"/>
<evidence type="ECO:0000313" key="2">
    <source>
        <dbReference type="WBParaSite" id="RSKR_0000464866.1"/>
    </source>
</evidence>
<reference evidence="2" key="1">
    <citation type="submission" date="2016-11" db="UniProtKB">
        <authorList>
            <consortium name="WormBaseParasite"/>
        </authorList>
    </citation>
    <scope>IDENTIFICATION</scope>
    <source>
        <strain evidence="2">KR3021</strain>
    </source>
</reference>
<accession>A0AC35TW81</accession>
<protein>
    <submittedName>
        <fullName evidence="2">Uncharacterized protein</fullName>
    </submittedName>
</protein>
<name>A0AC35TW81_9BILA</name>
<evidence type="ECO:0000313" key="1">
    <source>
        <dbReference type="Proteomes" id="UP000095286"/>
    </source>
</evidence>
<dbReference type="WBParaSite" id="RSKR_0000464866.1">
    <property type="protein sequence ID" value="RSKR_0000464866.1"/>
    <property type="gene ID" value="RSKR_0000464866"/>
</dbReference>